<accession>A0A9W6FUA9</accession>
<dbReference type="InterPro" id="IPR014717">
    <property type="entry name" value="Transl_elong_EF1B/ribsomal_bS6"/>
</dbReference>
<keyword evidence="9" id="KW-1185">Reference proteome</keyword>
<dbReference type="EMBL" id="BSDR01000001">
    <property type="protein sequence ID" value="GLI35021.1"/>
    <property type="molecule type" value="Genomic_DNA"/>
</dbReference>
<dbReference type="SUPFAM" id="SSF54995">
    <property type="entry name" value="Ribosomal protein S6"/>
    <property type="match status" value="1"/>
</dbReference>
<evidence type="ECO:0000256" key="7">
    <source>
        <dbReference type="SAM" id="MobiDB-lite"/>
    </source>
</evidence>
<dbReference type="GO" id="GO:0003735">
    <property type="term" value="F:structural constituent of ribosome"/>
    <property type="evidence" value="ECO:0007669"/>
    <property type="project" value="InterPro"/>
</dbReference>
<dbReference type="GO" id="GO:0005840">
    <property type="term" value="C:ribosome"/>
    <property type="evidence" value="ECO:0007669"/>
    <property type="project" value="UniProtKB-KW"/>
</dbReference>
<dbReference type="GO" id="GO:0070181">
    <property type="term" value="F:small ribosomal subunit rRNA binding"/>
    <property type="evidence" value="ECO:0007669"/>
    <property type="project" value="TreeGrafter"/>
</dbReference>
<sequence length="148" mass="16745">MRKYETFFIMDPDLPDEVTAVVDDKLKNIVGSSGGMVLSYVPWGKKKLAYPVKRRSRGLYVLMEYAGGPELVAELERNMRLDERVLKFITVKLEDRFDPEKAEPREAVTPPPFGEEEDVESSGPGILDDEEGLGEGFEGDEEIEDEEE</sequence>
<evidence type="ECO:0000256" key="2">
    <source>
        <dbReference type="ARBA" id="ARBA00022980"/>
    </source>
</evidence>
<dbReference type="InterPro" id="IPR020814">
    <property type="entry name" value="Ribosomal_S6_plastid/chlpt"/>
</dbReference>
<feature type="region of interest" description="Disordered" evidence="7">
    <location>
        <begin position="99"/>
        <end position="148"/>
    </location>
</feature>
<dbReference type="GO" id="GO:0005737">
    <property type="term" value="C:cytoplasm"/>
    <property type="evidence" value="ECO:0007669"/>
    <property type="project" value="UniProtKB-ARBA"/>
</dbReference>
<evidence type="ECO:0000313" key="9">
    <source>
        <dbReference type="Proteomes" id="UP001144372"/>
    </source>
</evidence>
<dbReference type="CDD" id="cd00473">
    <property type="entry name" value="bS6"/>
    <property type="match status" value="1"/>
</dbReference>
<evidence type="ECO:0000313" key="8">
    <source>
        <dbReference type="EMBL" id="GLI35021.1"/>
    </source>
</evidence>
<reference evidence="8" key="1">
    <citation type="submission" date="2022-12" db="EMBL/GenBank/DDBJ databases">
        <title>Reference genome sequencing for broad-spectrum identification of bacterial and archaeal isolates by mass spectrometry.</title>
        <authorList>
            <person name="Sekiguchi Y."/>
            <person name="Tourlousse D.M."/>
        </authorList>
    </citation>
    <scope>NUCLEOTIDE SEQUENCE</scope>
    <source>
        <strain evidence="8">ASRB1</strain>
    </source>
</reference>
<dbReference type="RefSeq" id="WP_281794533.1">
    <property type="nucleotide sequence ID" value="NZ_BSDR01000001.1"/>
</dbReference>
<keyword evidence="6" id="KW-0699">rRNA-binding</keyword>
<feature type="compositionally biased region" description="Acidic residues" evidence="7">
    <location>
        <begin position="127"/>
        <end position="148"/>
    </location>
</feature>
<dbReference type="NCBIfam" id="TIGR00166">
    <property type="entry name" value="S6"/>
    <property type="match status" value="1"/>
</dbReference>
<dbReference type="Proteomes" id="UP001144372">
    <property type="component" value="Unassembled WGS sequence"/>
</dbReference>
<dbReference type="Gene3D" id="3.30.70.60">
    <property type="match status" value="1"/>
</dbReference>
<evidence type="ECO:0000256" key="1">
    <source>
        <dbReference type="ARBA" id="ARBA00009512"/>
    </source>
</evidence>
<keyword evidence="3 6" id="KW-0687">Ribonucleoprotein</keyword>
<evidence type="ECO:0000256" key="3">
    <source>
        <dbReference type="ARBA" id="ARBA00023274"/>
    </source>
</evidence>
<gene>
    <name evidence="6" type="primary">rpsF</name>
    <name evidence="8" type="ORF">DAMNIGENAA_24540</name>
</gene>
<dbReference type="PANTHER" id="PTHR21011:SF1">
    <property type="entry name" value="SMALL RIBOSOMAL SUBUNIT PROTEIN BS6M"/>
    <property type="match status" value="1"/>
</dbReference>
<protein>
    <recommendedName>
        <fullName evidence="5 6">Small ribosomal subunit protein bS6</fullName>
    </recommendedName>
</protein>
<proteinExistence type="inferred from homology"/>
<dbReference type="GO" id="GO:0006412">
    <property type="term" value="P:translation"/>
    <property type="evidence" value="ECO:0007669"/>
    <property type="project" value="UniProtKB-UniRule"/>
</dbReference>
<keyword evidence="6" id="KW-0694">RNA-binding</keyword>
<evidence type="ECO:0000256" key="6">
    <source>
        <dbReference type="HAMAP-Rule" id="MF_00360"/>
    </source>
</evidence>
<comment type="caution">
    <text evidence="8">The sequence shown here is derived from an EMBL/GenBank/DDBJ whole genome shotgun (WGS) entry which is preliminary data.</text>
</comment>
<dbReference type="InterPro" id="IPR000529">
    <property type="entry name" value="Ribosomal_bS6"/>
</dbReference>
<dbReference type="AlphaFoldDB" id="A0A9W6FUA9"/>
<keyword evidence="2 6" id="KW-0689">Ribosomal protein</keyword>
<comment type="function">
    <text evidence="4 6">Binds together with bS18 to 16S ribosomal RNA.</text>
</comment>
<dbReference type="GO" id="GO:1990904">
    <property type="term" value="C:ribonucleoprotein complex"/>
    <property type="evidence" value="ECO:0007669"/>
    <property type="project" value="UniProtKB-KW"/>
</dbReference>
<evidence type="ECO:0000256" key="5">
    <source>
        <dbReference type="ARBA" id="ARBA00035294"/>
    </source>
</evidence>
<dbReference type="InterPro" id="IPR035980">
    <property type="entry name" value="Ribosomal_bS6_sf"/>
</dbReference>
<dbReference type="HAMAP" id="MF_00360">
    <property type="entry name" value="Ribosomal_bS6"/>
    <property type="match status" value="1"/>
</dbReference>
<organism evidence="8 9">
    <name type="scientific">Desulforhabdus amnigena</name>
    <dbReference type="NCBI Taxonomy" id="40218"/>
    <lineage>
        <taxon>Bacteria</taxon>
        <taxon>Pseudomonadati</taxon>
        <taxon>Thermodesulfobacteriota</taxon>
        <taxon>Syntrophobacteria</taxon>
        <taxon>Syntrophobacterales</taxon>
        <taxon>Syntrophobacteraceae</taxon>
        <taxon>Desulforhabdus</taxon>
    </lineage>
</organism>
<dbReference type="Pfam" id="PF01250">
    <property type="entry name" value="Ribosomal_S6"/>
    <property type="match status" value="1"/>
</dbReference>
<dbReference type="PANTHER" id="PTHR21011">
    <property type="entry name" value="MITOCHONDRIAL 28S RIBOSOMAL PROTEIN S6"/>
    <property type="match status" value="1"/>
</dbReference>
<name>A0A9W6FUA9_9BACT</name>
<comment type="similarity">
    <text evidence="1 6">Belongs to the bacterial ribosomal protein bS6 family.</text>
</comment>
<evidence type="ECO:0000256" key="4">
    <source>
        <dbReference type="ARBA" id="ARBA00035104"/>
    </source>
</evidence>